<reference evidence="1 2" key="1">
    <citation type="submission" date="2019-03" db="EMBL/GenBank/DDBJ databases">
        <title>Genomic Encyclopedia of Type Strains, Phase IV (KMG-V): Genome sequencing to study the core and pangenomes of soil and plant-associated prokaryotes.</title>
        <authorList>
            <person name="Whitman W."/>
        </authorList>
    </citation>
    <scope>NUCLEOTIDE SEQUENCE [LARGE SCALE GENOMIC DNA]</scope>
    <source>
        <strain evidence="1 2">23C40</strain>
    </source>
</reference>
<proteinExistence type="predicted"/>
<name>A0A4R2BNI9_9HYPH</name>
<comment type="caution">
    <text evidence="1">The sequence shown here is derived from an EMBL/GenBank/DDBJ whole genome shotgun (WGS) entry which is preliminary data.</text>
</comment>
<gene>
    <name evidence="1" type="ORF">EV184_111179</name>
</gene>
<protein>
    <submittedName>
        <fullName evidence="1">Uncharacterized protein</fullName>
    </submittedName>
</protein>
<organism evidence="1 2">
    <name type="scientific">Sinorhizobium americanum</name>
    <dbReference type="NCBI Taxonomy" id="194963"/>
    <lineage>
        <taxon>Bacteria</taxon>
        <taxon>Pseudomonadati</taxon>
        <taxon>Pseudomonadota</taxon>
        <taxon>Alphaproteobacteria</taxon>
        <taxon>Hyphomicrobiales</taxon>
        <taxon>Rhizobiaceae</taxon>
        <taxon>Sinorhizobium/Ensifer group</taxon>
        <taxon>Sinorhizobium</taxon>
    </lineage>
</organism>
<dbReference type="EMBL" id="SLVU01000011">
    <property type="protein sequence ID" value="TCN29077.1"/>
    <property type="molecule type" value="Genomic_DNA"/>
</dbReference>
<evidence type="ECO:0000313" key="1">
    <source>
        <dbReference type="EMBL" id="TCN29077.1"/>
    </source>
</evidence>
<dbReference type="AlphaFoldDB" id="A0A4R2BNI9"/>
<sequence>MRGFSPAIAALGFATGELLVRWTSCELAYERFDNFPGNLVLDRENVLEASVETFGPEMSSADCIDQLRVDTHTIRGAPYASLQQVADPQFLGNPAHVSGLILVHEARVPRGDVQVRNPRQIRDYILGQSIRKGGVPQIVAHVAKGQYSDRWSGRGRRRPLVVTEALNLGGETVSDPRDRCDPLAALRARTKKLPQGSYLN</sequence>
<dbReference type="Proteomes" id="UP000295043">
    <property type="component" value="Unassembled WGS sequence"/>
</dbReference>
<accession>A0A4R2BNI9</accession>
<evidence type="ECO:0000313" key="2">
    <source>
        <dbReference type="Proteomes" id="UP000295043"/>
    </source>
</evidence>